<gene>
    <name evidence="2" type="ORF">XBW1_2309</name>
</gene>
<evidence type="ECO:0000256" key="1">
    <source>
        <dbReference type="SAM" id="Phobius"/>
    </source>
</evidence>
<sequence>MRSSSNCLASSVLSERFSSSALVSSERIWSVKVAFCWRNSSSFFMVFFGIAIFFKTLFNTIKNNKKASGIQRLNKGKHEDETFTKDFILNGELNRHSVIFIIHLLL</sequence>
<dbReference type="Proteomes" id="UP000032930">
    <property type="component" value="Chromosome"/>
</dbReference>
<protein>
    <submittedName>
        <fullName evidence="2">Uncharacterized protein</fullName>
    </submittedName>
</protein>
<dbReference type="KEGG" id="xbv:XBW1_2309"/>
<evidence type="ECO:0000313" key="3">
    <source>
        <dbReference type="Proteomes" id="UP000032930"/>
    </source>
</evidence>
<feature type="transmembrane region" description="Helical" evidence="1">
    <location>
        <begin position="41"/>
        <end position="58"/>
    </location>
</feature>
<dbReference type="AlphaFoldDB" id="A0A0B6X908"/>
<keyword evidence="1" id="KW-0472">Membrane</keyword>
<accession>A0A0B6X908</accession>
<keyword evidence="1" id="KW-0812">Transmembrane</keyword>
<evidence type="ECO:0000313" key="2">
    <source>
        <dbReference type="EMBL" id="CDM89666.1"/>
    </source>
</evidence>
<name>A0A0B6X908_XENBV</name>
<proteinExistence type="predicted"/>
<dbReference type="EMBL" id="FO818637">
    <property type="protein sequence ID" value="CDM89666.1"/>
    <property type="molecule type" value="Genomic_DNA"/>
</dbReference>
<keyword evidence="1" id="KW-1133">Transmembrane helix</keyword>
<reference evidence="2 3" key="1">
    <citation type="submission" date="2014-02" db="EMBL/GenBank/DDBJ databases">
        <authorList>
            <person name="Genoscope - CEA"/>
        </authorList>
    </citation>
    <scope>NUCLEOTIDE SEQUENCE [LARGE SCALE GENOMIC DNA]</scope>
    <source>
        <strain evidence="2 3">CS03</strain>
    </source>
</reference>
<organism evidence="2 3">
    <name type="scientific">Xenorhabdus bovienii</name>
    <name type="common">Xenorhabdus nematophila subsp. bovienii</name>
    <dbReference type="NCBI Taxonomy" id="40576"/>
    <lineage>
        <taxon>Bacteria</taxon>
        <taxon>Pseudomonadati</taxon>
        <taxon>Pseudomonadota</taxon>
        <taxon>Gammaproteobacteria</taxon>
        <taxon>Enterobacterales</taxon>
        <taxon>Morganellaceae</taxon>
        <taxon>Xenorhabdus</taxon>
    </lineage>
</organism>